<dbReference type="AlphaFoldDB" id="I7IYT6"/>
<reference evidence="1 2" key="1">
    <citation type="submission" date="2012-06" db="EMBL/GenBank/DDBJ databases">
        <title>Draft Genome Sequence of Lactobacillus pasteurii CRBIP 24.76T.</title>
        <authorList>
            <person name="Cousin S."/>
            <person name="Bouchier C."/>
            <person name="Loux V."/>
            <person name="Ma L."/>
            <person name="Creno S."/>
            <person name="Bizet C."/>
            <person name="Clermont D."/>
        </authorList>
    </citation>
    <scope>NUCLEOTIDE SEQUENCE [LARGE SCALE GENOMIC DNA]</scope>
    <source>
        <strain evidence="2">CRBIP 24.76T</strain>
    </source>
</reference>
<dbReference type="OrthoDB" id="2316863at2"/>
<comment type="caution">
    <text evidence="1">The sequence shown here is derived from an EMBL/GenBank/DDBJ whole genome shotgun (WGS) entry which is preliminary data.</text>
</comment>
<dbReference type="InterPro" id="IPR015046">
    <property type="entry name" value="LciA_Immunity-like"/>
</dbReference>
<accession>I7IYT6</accession>
<dbReference type="RefSeq" id="WP_009559266.1">
    <property type="nucleotide sequence ID" value="NZ_AYZN01000006.1"/>
</dbReference>
<dbReference type="Proteomes" id="UP000009311">
    <property type="component" value="Unassembled WGS sequence"/>
</dbReference>
<dbReference type="EMBL" id="CAKD01000010">
    <property type="protein sequence ID" value="CCI84712.1"/>
    <property type="molecule type" value="Genomic_DNA"/>
</dbReference>
<dbReference type="GO" id="GO:0030153">
    <property type="term" value="P:bacteriocin immunity"/>
    <property type="evidence" value="ECO:0007669"/>
    <property type="project" value="InterPro"/>
</dbReference>
<evidence type="ECO:0008006" key="3">
    <source>
        <dbReference type="Google" id="ProtNLM"/>
    </source>
</evidence>
<dbReference type="PATRIC" id="fig|1423790.3.peg.1626"/>
<dbReference type="CDD" id="cd21059">
    <property type="entry name" value="LciA-like"/>
    <property type="match status" value="1"/>
</dbReference>
<gene>
    <name evidence="1" type="ORF">BN53_01110</name>
</gene>
<name>I7IYT6_9LACO</name>
<organism evidence="1 2">
    <name type="scientific">Lactobacillus pasteurii DSM 23907 = CRBIP 24.76</name>
    <dbReference type="NCBI Taxonomy" id="1423790"/>
    <lineage>
        <taxon>Bacteria</taxon>
        <taxon>Bacillati</taxon>
        <taxon>Bacillota</taxon>
        <taxon>Bacilli</taxon>
        <taxon>Lactobacillales</taxon>
        <taxon>Lactobacillaceae</taxon>
        <taxon>Lactobacillus</taxon>
    </lineage>
</organism>
<proteinExistence type="predicted"/>
<sequence length="95" mass="11111">MFGRKRKIETEKIILTDIDQILQDTTIKAEERDALIRVKNRLEKGQYMQRVLNDFLAQVRSLALKSQLSPSVRKFYLNIINDAYPGTAWSGMMFM</sequence>
<dbReference type="eggNOG" id="ENOG5030AI0">
    <property type="taxonomic scope" value="Bacteria"/>
</dbReference>
<dbReference type="Pfam" id="PF08951">
    <property type="entry name" value="EntA_Immun"/>
    <property type="match status" value="1"/>
</dbReference>
<evidence type="ECO:0000313" key="2">
    <source>
        <dbReference type="Proteomes" id="UP000009311"/>
    </source>
</evidence>
<evidence type="ECO:0000313" key="1">
    <source>
        <dbReference type="EMBL" id="CCI84712.1"/>
    </source>
</evidence>
<dbReference type="STRING" id="1423790.BN53_01110"/>
<keyword evidence="2" id="KW-1185">Reference proteome</keyword>
<protein>
    <recommendedName>
        <fullName evidence="3">Bacteriocin immunity protein</fullName>
    </recommendedName>
</protein>